<comment type="caution">
    <text evidence="2">The sequence shown here is derived from an EMBL/GenBank/DDBJ whole genome shotgun (WGS) entry which is preliminary data.</text>
</comment>
<evidence type="ECO:0000313" key="3">
    <source>
        <dbReference type="Proteomes" id="UP000478417"/>
    </source>
</evidence>
<dbReference type="Proteomes" id="UP000478417">
    <property type="component" value="Unassembled WGS sequence"/>
</dbReference>
<keyword evidence="3" id="KW-1185">Reference proteome</keyword>
<name>A0A6B2M4J8_9BACT</name>
<protein>
    <submittedName>
        <fullName evidence="2">Formylglycine-generating enzyme family protein</fullName>
    </submittedName>
</protein>
<dbReference type="Gene3D" id="3.90.1580.10">
    <property type="entry name" value="paralog of FGE (formylglycine-generating enzyme)"/>
    <property type="match status" value="1"/>
</dbReference>
<evidence type="ECO:0000259" key="1">
    <source>
        <dbReference type="Pfam" id="PF03781"/>
    </source>
</evidence>
<accession>A0A6B2M4J8</accession>
<proteinExistence type="predicted"/>
<dbReference type="InterPro" id="IPR051043">
    <property type="entry name" value="Sulfatase_Mod_Factor_Kinase"/>
</dbReference>
<organism evidence="2 3">
    <name type="scientific">Oceanipulchritudo coccoides</name>
    <dbReference type="NCBI Taxonomy" id="2706888"/>
    <lineage>
        <taxon>Bacteria</taxon>
        <taxon>Pseudomonadati</taxon>
        <taxon>Verrucomicrobiota</taxon>
        <taxon>Opitutia</taxon>
        <taxon>Puniceicoccales</taxon>
        <taxon>Oceanipulchritudinaceae</taxon>
        <taxon>Oceanipulchritudo</taxon>
    </lineage>
</organism>
<dbReference type="InterPro" id="IPR016187">
    <property type="entry name" value="CTDL_fold"/>
</dbReference>
<dbReference type="PANTHER" id="PTHR23150:SF19">
    <property type="entry name" value="FORMYLGLYCINE-GENERATING ENZYME"/>
    <property type="match status" value="1"/>
</dbReference>
<dbReference type="GO" id="GO:0120147">
    <property type="term" value="F:formylglycine-generating oxidase activity"/>
    <property type="evidence" value="ECO:0007669"/>
    <property type="project" value="TreeGrafter"/>
</dbReference>
<dbReference type="SUPFAM" id="SSF56436">
    <property type="entry name" value="C-type lectin-like"/>
    <property type="match status" value="1"/>
</dbReference>
<gene>
    <name evidence="2" type="ORF">G0Q06_11905</name>
</gene>
<dbReference type="EMBL" id="JAAGNX010000003">
    <property type="protein sequence ID" value="NDV63159.1"/>
    <property type="molecule type" value="Genomic_DNA"/>
</dbReference>
<dbReference type="PANTHER" id="PTHR23150">
    <property type="entry name" value="SULFATASE MODIFYING FACTOR 1, 2"/>
    <property type="match status" value="1"/>
</dbReference>
<feature type="domain" description="Sulfatase-modifying factor enzyme-like" evidence="1">
    <location>
        <begin position="127"/>
        <end position="397"/>
    </location>
</feature>
<dbReference type="Pfam" id="PF03781">
    <property type="entry name" value="FGE-sulfatase"/>
    <property type="match status" value="1"/>
</dbReference>
<dbReference type="InterPro" id="IPR005532">
    <property type="entry name" value="SUMF_dom"/>
</dbReference>
<evidence type="ECO:0000313" key="2">
    <source>
        <dbReference type="EMBL" id="NDV63159.1"/>
    </source>
</evidence>
<dbReference type="AlphaFoldDB" id="A0A6B2M4J8"/>
<dbReference type="RefSeq" id="WP_163966284.1">
    <property type="nucleotide sequence ID" value="NZ_JAAGNX010000003.1"/>
</dbReference>
<dbReference type="InterPro" id="IPR042095">
    <property type="entry name" value="SUMF_sf"/>
</dbReference>
<reference evidence="2 3" key="1">
    <citation type="submission" date="2020-02" db="EMBL/GenBank/DDBJ databases">
        <title>Albibacoteraceae fam. nov., the first described family within the subdivision 4 Verrucomicrobia.</title>
        <authorList>
            <person name="Xi F."/>
        </authorList>
    </citation>
    <scope>NUCLEOTIDE SEQUENCE [LARGE SCALE GENOMIC DNA]</scope>
    <source>
        <strain evidence="2 3">CK1056</strain>
    </source>
</reference>
<sequence>MKSFLSSKFAVVTVLSVFSFLSIGLQASDWDVSLELSSDGSSWVPVTPFLQSVSATQAYVRAVIEPTAGGASVSSNPIKFDFPASGGALEVNLESSTDLSGWQADTPGTFTITDKQFFRLKTIGYSLIPAGTFTMGSPVTELGREPVVPNETQHEVTLTRNFYMQQTEVTWDQWNEVRDWALANSYTGLSVGTNGVGGDASGTHPVAEVDWFSVLKWLNAKSEREGLTPCYTVGGVVFRTGSNIPICNFNADGYRLPTEAEWEYACRAGTSTAFYNGEISETGSSPVDPNLDLIGWYNGNSSGTTQPVTGKVPNAWKLFDMSGNLFEWCWDWYDGDLGSGSVTDPLGAPSSTFNQRVMRGGSWNVGAEFSRSAMRFFNIPNPSPNPQYNYVGFRPVRTVPAED</sequence>